<dbReference type="AlphaFoldDB" id="Q11HH8"/>
<dbReference type="SUPFAM" id="SSF52540">
    <property type="entry name" value="P-loop containing nucleoside triphosphate hydrolases"/>
    <property type="match status" value="1"/>
</dbReference>
<dbReference type="EMBL" id="CP000390">
    <property type="protein sequence ID" value="ABG63147.1"/>
    <property type="molecule type" value="Genomic_DNA"/>
</dbReference>
<dbReference type="HOGENOM" id="CLU_114480_0_0_5"/>
<dbReference type="KEGG" id="mes:Meso_1753"/>
<proteinExistence type="predicted"/>
<feature type="domain" description="NadR/Ttd14 AAA" evidence="1">
    <location>
        <begin position="13"/>
        <end position="175"/>
    </location>
</feature>
<evidence type="ECO:0000313" key="2">
    <source>
        <dbReference type="EMBL" id="ABG63147.1"/>
    </source>
</evidence>
<dbReference type="OrthoDB" id="5638848at2"/>
<dbReference type="eggNOG" id="COG3911">
    <property type="taxonomic scope" value="Bacteria"/>
</dbReference>
<protein>
    <recommendedName>
        <fullName evidence="1">NadR/Ttd14 AAA domain-containing protein</fullName>
    </recommendedName>
</protein>
<organism evidence="2">
    <name type="scientific">Chelativorans sp. (strain BNC1)</name>
    <dbReference type="NCBI Taxonomy" id="266779"/>
    <lineage>
        <taxon>Bacteria</taxon>
        <taxon>Pseudomonadati</taxon>
        <taxon>Pseudomonadota</taxon>
        <taxon>Alphaproteobacteria</taxon>
        <taxon>Hyphomicrobiales</taxon>
        <taxon>Phyllobacteriaceae</taxon>
        <taxon>Chelativorans</taxon>
    </lineage>
</organism>
<dbReference type="Gene3D" id="3.40.50.300">
    <property type="entry name" value="P-loop containing nucleotide triphosphate hydrolases"/>
    <property type="match status" value="1"/>
</dbReference>
<dbReference type="InterPro" id="IPR027417">
    <property type="entry name" value="P-loop_NTPase"/>
</dbReference>
<reference evidence="2" key="1">
    <citation type="submission" date="2006-06" db="EMBL/GenBank/DDBJ databases">
        <title>Complete sequence of chromosome of Chelativorans sp. BNC1.</title>
        <authorList>
            <consortium name="US DOE Joint Genome Institute"/>
            <person name="Copeland A."/>
            <person name="Lucas S."/>
            <person name="Lapidus A."/>
            <person name="Barry K."/>
            <person name="Detter J.C."/>
            <person name="Glavina del Rio T."/>
            <person name="Hammon N."/>
            <person name="Israni S."/>
            <person name="Dalin E."/>
            <person name="Tice H."/>
            <person name="Pitluck S."/>
            <person name="Chertkov O."/>
            <person name="Brettin T."/>
            <person name="Bruce D."/>
            <person name="Han C."/>
            <person name="Tapia R."/>
            <person name="Gilna P."/>
            <person name="Schmutz J."/>
            <person name="Larimer F."/>
            <person name="Land M."/>
            <person name="Hauser L."/>
            <person name="Kyrpides N."/>
            <person name="Mikhailova N."/>
            <person name="Richardson P."/>
        </authorList>
    </citation>
    <scope>NUCLEOTIDE SEQUENCE</scope>
    <source>
        <strain evidence="2">BNC1</strain>
    </source>
</reference>
<sequence length="185" mass="20782">MPTAVPQHRRNFFVVTGGPGAGKTTLLERLSKDGFAIAPEAGRSIIRAQRAIGGPALPDQDPALFAELMLAWDLRSFESADPSKFTFFDRGIPDTVGYLRLSSLPVPLHLRRATESFRYSETVFILPPWPEIFSTDSERKQTLDEAERTYEAMRAIYLELGYRLVCIPRLSVDERCEFVLNCAKG</sequence>
<dbReference type="Pfam" id="PF13521">
    <property type="entry name" value="AAA_28"/>
    <property type="match status" value="1"/>
</dbReference>
<accession>Q11HH8</accession>
<dbReference type="InterPro" id="IPR038727">
    <property type="entry name" value="NadR/Ttd14_AAA_dom"/>
</dbReference>
<gene>
    <name evidence="2" type="ordered locus">Meso_1753</name>
</gene>
<evidence type="ECO:0000259" key="1">
    <source>
        <dbReference type="Pfam" id="PF13521"/>
    </source>
</evidence>
<name>Q11HH8_CHESB</name>